<dbReference type="EMBL" id="SRLO01000204">
    <property type="protein sequence ID" value="TNN67449.1"/>
    <property type="molecule type" value="Genomic_DNA"/>
</dbReference>
<protein>
    <submittedName>
        <fullName evidence="1">Uncharacterized protein</fullName>
    </submittedName>
</protein>
<keyword evidence="2" id="KW-1185">Reference proteome</keyword>
<dbReference type="AlphaFoldDB" id="A0A4Z2HNM4"/>
<dbReference type="Proteomes" id="UP000314294">
    <property type="component" value="Unassembled WGS sequence"/>
</dbReference>
<evidence type="ECO:0000313" key="1">
    <source>
        <dbReference type="EMBL" id="TNN67449.1"/>
    </source>
</evidence>
<proteinExistence type="predicted"/>
<comment type="caution">
    <text evidence="1">The sequence shown here is derived from an EMBL/GenBank/DDBJ whole genome shotgun (WGS) entry which is preliminary data.</text>
</comment>
<organism evidence="1 2">
    <name type="scientific">Liparis tanakae</name>
    <name type="common">Tanaka's snailfish</name>
    <dbReference type="NCBI Taxonomy" id="230148"/>
    <lineage>
        <taxon>Eukaryota</taxon>
        <taxon>Metazoa</taxon>
        <taxon>Chordata</taxon>
        <taxon>Craniata</taxon>
        <taxon>Vertebrata</taxon>
        <taxon>Euteleostomi</taxon>
        <taxon>Actinopterygii</taxon>
        <taxon>Neopterygii</taxon>
        <taxon>Teleostei</taxon>
        <taxon>Neoteleostei</taxon>
        <taxon>Acanthomorphata</taxon>
        <taxon>Eupercaria</taxon>
        <taxon>Perciformes</taxon>
        <taxon>Cottioidei</taxon>
        <taxon>Cottales</taxon>
        <taxon>Liparidae</taxon>
        <taxon>Liparis</taxon>
    </lineage>
</organism>
<evidence type="ECO:0000313" key="2">
    <source>
        <dbReference type="Proteomes" id="UP000314294"/>
    </source>
</evidence>
<accession>A0A4Z2HNM4</accession>
<gene>
    <name evidence="1" type="ORF">EYF80_022395</name>
</gene>
<sequence length="89" mass="9419">MMLDSSLTALCRVVIVLLMMLMMMMMMMVMMMMVMVVMVMVMVLALPHQTSCCGSNAPGSVNASQNLSGSDIIGAVIHRSAAACQSGGL</sequence>
<name>A0A4Z2HNM4_9TELE</name>
<reference evidence="1 2" key="1">
    <citation type="submission" date="2019-03" db="EMBL/GenBank/DDBJ databases">
        <title>First draft genome of Liparis tanakae, snailfish: a comprehensive survey of snailfish specific genes.</title>
        <authorList>
            <person name="Kim W."/>
            <person name="Song I."/>
            <person name="Jeong J.-H."/>
            <person name="Kim D."/>
            <person name="Kim S."/>
            <person name="Ryu S."/>
            <person name="Song J.Y."/>
            <person name="Lee S.K."/>
        </authorList>
    </citation>
    <scope>NUCLEOTIDE SEQUENCE [LARGE SCALE GENOMIC DNA]</scope>
    <source>
        <tissue evidence="1">Muscle</tissue>
    </source>
</reference>